<dbReference type="Proteomes" id="UP001324993">
    <property type="component" value="Chromosome"/>
</dbReference>
<evidence type="ECO:0000313" key="2">
    <source>
        <dbReference type="EMBL" id="WPJ97464.1"/>
    </source>
</evidence>
<keyword evidence="3" id="KW-1185">Reference proteome</keyword>
<evidence type="ECO:0000313" key="3">
    <source>
        <dbReference type="Proteomes" id="UP001324993"/>
    </source>
</evidence>
<evidence type="ECO:0008006" key="4">
    <source>
        <dbReference type="Google" id="ProtNLM"/>
    </source>
</evidence>
<dbReference type="RefSeq" id="WP_319834308.1">
    <property type="nucleotide sequence ID" value="NZ_CP138858.1"/>
</dbReference>
<gene>
    <name evidence="2" type="ORF">SH580_07040</name>
</gene>
<sequence>MPKISDFLRLTSLVLACSATSFAERSEPLVTVDIESYESLLADAGALMAAVGQDASMAQLQLEGMLGAQIVSLIDTTQPWQVGVWMDRLDQSPVISIVLPVADFEAFQAAAQASMLAMLGAQYLDAGDRVVLFGSTPGAIVPDGLNAKIDAYCSALTLAPKETIEVGLKLDDELRTAATAAIEMSKAQMLSAFDQPGVDTTGMSPEMMQEMMESYFSFYQTMLMETERLELRMDVDDGDLSFSLDVEPVAGSGFADFVSSQNVDITDLATAVDWTSDMAMVVGMGDLPAAWQPLIDASMQSIMPLYGLEGQAAAEWTEVMQATLPFKGVYNISFQHGMTFSGFCEIMDASSAEVYDQWLEITTAAGLGEGPAMSYYSDIKIERDVRTFNGHSVDRIEMTINPEHPSMQMPEQQAVMEQFFKNGQVVYEMVLVGDRIYMATEGELESAFASPGGANPPLRIHSNTRLLGVINFASMMQMGASVAGESMPAAFDDLDARITYVIEANESLLLKGTTPLSLFEAFSAAE</sequence>
<accession>A0ABZ0RQE1</accession>
<proteinExistence type="predicted"/>
<organism evidence="2 3">
    <name type="scientific">Coraliomargarita algicola</name>
    <dbReference type="NCBI Taxonomy" id="3092156"/>
    <lineage>
        <taxon>Bacteria</taxon>
        <taxon>Pseudomonadati</taxon>
        <taxon>Verrucomicrobiota</taxon>
        <taxon>Opitutia</taxon>
        <taxon>Puniceicoccales</taxon>
        <taxon>Coraliomargaritaceae</taxon>
        <taxon>Coraliomargarita</taxon>
    </lineage>
</organism>
<dbReference type="EMBL" id="CP138858">
    <property type="protein sequence ID" value="WPJ97464.1"/>
    <property type="molecule type" value="Genomic_DNA"/>
</dbReference>
<reference evidence="2 3" key="1">
    <citation type="submission" date="2023-11" db="EMBL/GenBank/DDBJ databases">
        <title>Coraliomargarita sp. nov., isolated from marine algae.</title>
        <authorList>
            <person name="Lee J.K."/>
            <person name="Baek J.H."/>
            <person name="Kim J.M."/>
            <person name="Choi D.G."/>
            <person name="Jeon C.O."/>
        </authorList>
    </citation>
    <scope>NUCLEOTIDE SEQUENCE [LARGE SCALE GENOMIC DNA]</scope>
    <source>
        <strain evidence="2 3">J2-16</strain>
    </source>
</reference>
<evidence type="ECO:0000256" key="1">
    <source>
        <dbReference type="SAM" id="SignalP"/>
    </source>
</evidence>
<keyword evidence="1" id="KW-0732">Signal</keyword>
<feature type="chain" id="PRO_5047549949" description="DUF3352 domain-containing protein" evidence="1">
    <location>
        <begin position="24"/>
        <end position="526"/>
    </location>
</feature>
<protein>
    <recommendedName>
        <fullName evidence="4">DUF3352 domain-containing protein</fullName>
    </recommendedName>
</protein>
<name>A0ABZ0RQE1_9BACT</name>
<feature type="signal peptide" evidence="1">
    <location>
        <begin position="1"/>
        <end position="23"/>
    </location>
</feature>